<feature type="region of interest" description="Disordered" evidence="1">
    <location>
        <begin position="149"/>
        <end position="168"/>
    </location>
</feature>
<dbReference type="EMBL" id="CAAHFG010000004">
    <property type="protein sequence ID" value="VGO16875.1"/>
    <property type="molecule type" value="Genomic_DNA"/>
</dbReference>
<dbReference type="Proteomes" id="UP000366872">
    <property type="component" value="Unassembled WGS sequence"/>
</dbReference>
<evidence type="ECO:0000313" key="4">
    <source>
        <dbReference type="Proteomes" id="UP000366872"/>
    </source>
</evidence>
<accession>A0A6C2UA53</accession>
<dbReference type="AlphaFoldDB" id="A0A6C2UA53"/>
<sequence length="187" mass="21932">MRPRLKITSTIYSREDILDMIDDANHLKDKKARRRLQVILYAFSGKYSTHEISKLVGCSASSVTNWVRQWNEGGPLELVQNNYKRDRKPALTPEVVEDLLGHLSFGLVNGSENIQVWLRERHGLDLSMSAVRYWYDKLIDSVFNKKEFELPEDPPENPYEVDMDKRRAEAERVKQRAEREWLRELAA</sequence>
<evidence type="ECO:0000259" key="2">
    <source>
        <dbReference type="Pfam" id="PF13518"/>
    </source>
</evidence>
<dbReference type="InterPro" id="IPR055247">
    <property type="entry name" value="InsJ-like_HTH"/>
</dbReference>
<gene>
    <name evidence="3" type="ORF">PDESU_05467</name>
</gene>
<evidence type="ECO:0000256" key="1">
    <source>
        <dbReference type="SAM" id="MobiDB-lite"/>
    </source>
</evidence>
<feature type="compositionally biased region" description="Acidic residues" evidence="1">
    <location>
        <begin position="150"/>
        <end position="161"/>
    </location>
</feature>
<name>A0A6C2UA53_PONDE</name>
<proteinExistence type="predicted"/>
<reference evidence="3 4" key="1">
    <citation type="submission" date="2019-04" db="EMBL/GenBank/DDBJ databases">
        <authorList>
            <person name="Van Vliet M D."/>
        </authorList>
    </citation>
    <scope>NUCLEOTIDE SEQUENCE [LARGE SCALE GENOMIC DNA]</scope>
    <source>
        <strain evidence="3 4">F1</strain>
    </source>
</reference>
<dbReference type="RefSeq" id="WP_136082393.1">
    <property type="nucleotide sequence ID" value="NZ_CAAHFG010000004.1"/>
</dbReference>
<keyword evidence="4" id="KW-1185">Reference proteome</keyword>
<feature type="domain" description="Insertion element IS150 protein InsJ-like helix-turn-helix" evidence="2">
    <location>
        <begin position="34"/>
        <end position="82"/>
    </location>
</feature>
<organism evidence="3 4">
    <name type="scientific">Pontiella desulfatans</name>
    <dbReference type="NCBI Taxonomy" id="2750659"/>
    <lineage>
        <taxon>Bacteria</taxon>
        <taxon>Pseudomonadati</taxon>
        <taxon>Kiritimatiellota</taxon>
        <taxon>Kiritimatiellia</taxon>
        <taxon>Kiritimatiellales</taxon>
        <taxon>Pontiellaceae</taxon>
        <taxon>Pontiella</taxon>
    </lineage>
</organism>
<dbReference type="SUPFAM" id="SSF46689">
    <property type="entry name" value="Homeodomain-like"/>
    <property type="match status" value="1"/>
</dbReference>
<dbReference type="InterPro" id="IPR009057">
    <property type="entry name" value="Homeodomain-like_sf"/>
</dbReference>
<protein>
    <recommendedName>
        <fullName evidence="2">Insertion element IS150 protein InsJ-like helix-turn-helix domain-containing protein</fullName>
    </recommendedName>
</protein>
<dbReference type="Pfam" id="PF13518">
    <property type="entry name" value="HTH_28"/>
    <property type="match status" value="1"/>
</dbReference>
<evidence type="ECO:0000313" key="3">
    <source>
        <dbReference type="EMBL" id="VGO16875.1"/>
    </source>
</evidence>